<dbReference type="EMBL" id="QNGE01000855">
    <property type="protein sequence ID" value="KAA3679081.1"/>
    <property type="molecule type" value="Genomic_DNA"/>
</dbReference>
<dbReference type="Proteomes" id="UP000324629">
    <property type="component" value="Unassembled WGS sequence"/>
</dbReference>
<dbReference type="InterPro" id="IPR009000">
    <property type="entry name" value="Transl_B-barrel_sf"/>
</dbReference>
<evidence type="ECO:0000256" key="4">
    <source>
        <dbReference type="ARBA" id="ARBA00035209"/>
    </source>
</evidence>
<dbReference type="GO" id="GO:0006412">
    <property type="term" value="P:translation"/>
    <property type="evidence" value="ECO:0007669"/>
    <property type="project" value="InterPro"/>
</dbReference>
<keyword evidence="2 6" id="KW-0689">Ribosomal protein</keyword>
<dbReference type="AlphaFoldDB" id="A0A5J4NU75"/>
<dbReference type="PANTHER" id="PTHR11229">
    <property type="entry name" value="50S RIBOSOMAL PROTEIN L3"/>
    <property type="match status" value="1"/>
</dbReference>
<evidence type="ECO:0000256" key="5">
    <source>
        <dbReference type="ARBA" id="ARBA00035396"/>
    </source>
</evidence>
<gene>
    <name evidence="6" type="ORF">DEA37_0004350</name>
</gene>
<accession>A0A5J4NU75</accession>
<protein>
    <recommendedName>
        <fullName evidence="4">Large ribosomal subunit protein uL3m</fullName>
    </recommendedName>
    <alternativeName>
        <fullName evidence="5">39S ribosomal protein L3, mitochondrial</fullName>
    </alternativeName>
</protein>
<keyword evidence="7" id="KW-1185">Reference proteome</keyword>
<sequence>MLRSVFTRIPLKHPSFAIESRSWELLPPIAHQTIPLLSSIRWIGKSSKVIYPWMDRRKPYWVDQKADPRSDEDLTVANRAFLEAERLNLLNQQKSPILAEQWDQTPWIPNVTQRCGLIGIKLGMYPLWTKTGKKLDCTIFQISDNHALRYVPPSDIDQYLSLRSPRGYWFNNNYIPSWITQRRWGLQLVGAVNADPLEFTAAWCGLFNEAGVPPKRKISRFLVSTDAALKPGTPLSVHHFRVGDHVDVTARTINHGFQGVIERWGMKGGPAGHGSTKFHRKMGSAAGAGGKIVRGKRMAGVMGNRFRHIRGLMIVRINPKLGLIYVAGPTPGPVHAYCLLHDSWLVNRRRELDANPPPVPTWFPEGDQAGTLPPGVDWDSVDDFDTDIYHEMIHRSDEISISYPKDG</sequence>
<evidence type="ECO:0000313" key="6">
    <source>
        <dbReference type="EMBL" id="KAA3679081.1"/>
    </source>
</evidence>
<organism evidence="6 7">
    <name type="scientific">Paragonimus westermani</name>
    <dbReference type="NCBI Taxonomy" id="34504"/>
    <lineage>
        <taxon>Eukaryota</taxon>
        <taxon>Metazoa</taxon>
        <taxon>Spiralia</taxon>
        <taxon>Lophotrochozoa</taxon>
        <taxon>Platyhelminthes</taxon>
        <taxon>Trematoda</taxon>
        <taxon>Digenea</taxon>
        <taxon>Plagiorchiida</taxon>
        <taxon>Troglotremata</taxon>
        <taxon>Troglotrematidae</taxon>
        <taxon>Paragonimus</taxon>
    </lineage>
</organism>
<evidence type="ECO:0000256" key="1">
    <source>
        <dbReference type="ARBA" id="ARBA00006540"/>
    </source>
</evidence>
<proteinExistence type="inferred from homology"/>
<name>A0A5J4NU75_9TREM</name>
<dbReference type="InterPro" id="IPR000597">
    <property type="entry name" value="Ribosomal_uL3"/>
</dbReference>
<evidence type="ECO:0000313" key="7">
    <source>
        <dbReference type="Proteomes" id="UP000324629"/>
    </source>
</evidence>
<dbReference type="GO" id="GO:0003735">
    <property type="term" value="F:structural constituent of ribosome"/>
    <property type="evidence" value="ECO:0007669"/>
    <property type="project" value="InterPro"/>
</dbReference>
<dbReference type="SUPFAM" id="SSF50447">
    <property type="entry name" value="Translation proteins"/>
    <property type="match status" value="1"/>
</dbReference>
<reference evidence="6 7" key="1">
    <citation type="journal article" date="2019" name="Gigascience">
        <title>Whole-genome sequence of the oriental lung fluke Paragonimus westermani.</title>
        <authorList>
            <person name="Oey H."/>
            <person name="Zakrzewski M."/>
            <person name="Narain K."/>
            <person name="Devi K.R."/>
            <person name="Agatsuma T."/>
            <person name="Nawaratna S."/>
            <person name="Gobert G.N."/>
            <person name="Jones M.K."/>
            <person name="Ragan M.A."/>
            <person name="McManus D.P."/>
            <person name="Krause L."/>
        </authorList>
    </citation>
    <scope>NUCLEOTIDE SEQUENCE [LARGE SCALE GENOMIC DNA]</scope>
    <source>
        <strain evidence="6 7">IND2009</strain>
    </source>
</reference>
<dbReference type="Gene3D" id="2.40.30.10">
    <property type="entry name" value="Translation factors"/>
    <property type="match status" value="2"/>
</dbReference>
<dbReference type="PANTHER" id="PTHR11229:SF8">
    <property type="entry name" value="LARGE RIBOSOMAL SUBUNIT PROTEIN UL3M"/>
    <property type="match status" value="1"/>
</dbReference>
<dbReference type="InterPro" id="IPR019927">
    <property type="entry name" value="Ribosomal_uL3_bac/org-type"/>
</dbReference>
<evidence type="ECO:0000256" key="2">
    <source>
        <dbReference type="ARBA" id="ARBA00022980"/>
    </source>
</evidence>
<evidence type="ECO:0000256" key="3">
    <source>
        <dbReference type="ARBA" id="ARBA00023274"/>
    </source>
</evidence>
<comment type="similarity">
    <text evidence="1">Belongs to the universal ribosomal protein uL3 family.</text>
</comment>
<dbReference type="GO" id="GO:0005762">
    <property type="term" value="C:mitochondrial large ribosomal subunit"/>
    <property type="evidence" value="ECO:0007669"/>
    <property type="project" value="TreeGrafter"/>
</dbReference>
<dbReference type="Pfam" id="PF00297">
    <property type="entry name" value="Ribosomal_L3"/>
    <property type="match status" value="1"/>
</dbReference>
<comment type="caution">
    <text evidence="6">The sequence shown here is derived from an EMBL/GenBank/DDBJ whole genome shotgun (WGS) entry which is preliminary data.</text>
</comment>
<keyword evidence="3" id="KW-0687">Ribonucleoprotein</keyword>